<dbReference type="PANTHER" id="PTHR15723:SF0">
    <property type="entry name" value="CARBOHYDRATE SULFOTRANSFERASE 15"/>
    <property type="match status" value="1"/>
</dbReference>
<evidence type="ECO:0000259" key="3">
    <source>
        <dbReference type="Pfam" id="PF00685"/>
    </source>
</evidence>
<organism evidence="4 5">
    <name type="scientific">Littorina saxatilis</name>
    <dbReference type="NCBI Taxonomy" id="31220"/>
    <lineage>
        <taxon>Eukaryota</taxon>
        <taxon>Metazoa</taxon>
        <taxon>Spiralia</taxon>
        <taxon>Lophotrochozoa</taxon>
        <taxon>Mollusca</taxon>
        <taxon>Gastropoda</taxon>
        <taxon>Caenogastropoda</taxon>
        <taxon>Littorinimorpha</taxon>
        <taxon>Littorinoidea</taxon>
        <taxon>Littorinidae</taxon>
        <taxon>Littorina</taxon>
    </lineage>
</organism>
<dbReference type="InterPro" id="IPR000863">
    <property type="entry name" value="Sulfotransferase_dom"/>
</dbReference>
<evidence type="ECO:0000256" key="2">
    <source>
        <dbReference type="SAM" id="Phobius"/>
    </source>
</evidence>
<proteinExistence type="predicted"/>
<gene>
    <name evidence="4" type="ORF">V1264_020242</name>
</gene>
<keyword evidence="5" id="KW-1185">Reference proteome</keyword>
<keyword evidence="2" id="KW-0472">Membrane</keyword>
<dbReference type="GO" id="GO:0019319">
    <property type="term" value="P:hexose biosynthetic process"/>
    <property type="evidence" value="ECO:0007669"/>
    <property type="project" value="TreeGrafter"/>
</dbReference>
<dbReference type="InterPro" id="IPR027417">
    <property type="entry name" value="P-loop_NTPase"/>
</dbReference>
<sequence length="620" mass="70465">MEGVGHISSTTGVDGDGFPAACLFPFLVEDFVRRDGDKRLEGGMRVYFKGIALGIALLLLVLLVHRHVRSHRSVLKAGATKARATKARAGQVKGSSGSGETTIPRGRAGRQGGAPNAAGVEAPGGRIPKKLPKSRQNAQTGLAAGSRIPRKRPNDGDGLSNEAIDSQEDVVDLAEIDPLSATEPMVMQQQEDLEREKLGFQPWRGRPKPPEKVQDESKTWLKDMQYPEWYSESVVRSKVHGKNTVVGGGPLYDDPCPDAARVKEQYKKEKTQTFSYIEPGEFLPTSKNPCWYDDPNKKRLMRCIPYFYVAGVAKCGTTDLYKRIRYHPDIMEGELKEYHWWDRLRYGAPMELKYTKDSEKNDSPLPLSEYSRIITGKEIEDLKNDLRTKGHSEKICGDGSPSYLWDASQWTIFEGNEGCTEPKIVSGSFIQHAYPGSKIFLIFRQPTQRLYSRFLSRIPRYPPFKGATPKMFHDFVVNGINCYKKCFREHSIRECAYNQTLYDEAVVRIIEGMYSVFVEDWLRIFKKEQFMFIRNEDYSEDIEGHIYNVFDFLDVATLGRTEMRRILTHVSTNIGQNYDTVGPMLPETIEVLNEFYKPFALRLAELIGDDKFLWKDIAVT</sequence>
<dbReference type="InterPro" id="IPR052654">
    <property type="entry name" value="CS_Sulfotransferase"/>
</dbReference>
<feature type="compositionally biased region" description="Low complexity" evidence="1">
    <location>
        <begin position="75"/>
        <end position="90"/>
    </location>
</feature>
<dbReference type="PANTHER" id="PTHR15723">
    <property type="entry name" value="CARBOHYDRATE SULFOTRANSFERASE 15"/>
    <property type="match status" value="1"/>
</dbReference>
<dbReference type="Pfam" id="PF00685">
    <property type="entry name" value="Sulfotransfer_1"/>
    <property type="match status" value="1"/>
</dbReference>
<dbReference type="SUPFAM" id="SSF52540">
    <property type="entry name" value="P-loop containing nucleoside triphosphate hydrolases"/>
    <property type="match status" value="1"/>
</dbReference>
<name>A0AAN9BB61_9CAEN</name>
<dbReference type="Proteomes" id="UP001374579">
    <property type="component" value="Unassembled WGS sequence"/>
</dbReference>
<feature type="region of interest" description="Disordered" evidence="1">
    <location>
        <begin position="75"/>
        <end position="169"/>
    </location>
</feature>
<dbReference type="EMBL" id="JBAMIC010000010">
    <property type="protein sequence ID" value="KAK7101939.1"/>
    <property type="molecule type" value="Genomic_DNA"/>
</dbReference>
<reference evidence="4 5" key="1">
    <citation type="submission" date="2024-02" db="EMBL/GenBank/DDBJ databases">
        <title>Chromosome-scale genome assembly of the rough periwinkle Littorina saxatilis.</title>
        <authorList>
            <person name="De Jode A."/>
            <person name="Faria R."/>
            <person name="Formenti G."/>
            <person name="Sims Y."/>
            <person name="Smith T.P."/>
            <person name="Tracey A."/>
            <person name="Wood J.M.D."/>
            <person name="Zagrodzka Z.B."/>
            <person name="Johannesson K."/>
            <person name="Butlin R.K."/>
            <person name="Leder E.H."/>
        </authorList>
    </citation>
    <scope>NUCLEOTIDE SEQUENCE [LARGE SCALE GENOMIC DNA]</scope>
    <source>
        <strain evidence="4">Snail1</strain>
        <tissue evidence="4">Muscle</tissue>
    </source>
</reference>
<comment type="caution">
    <text evidence="4">The sequence shown here is derived from an EMBL/GenBank/DDBJ whole genome shotgun (WGS) entry which is preliminary data.</text>
</comment>
<keyword evidence="2" id="KW-0812">Transmembrane</keyword>
<protein>
    <recommendedName>
        <fullName evidence="3">Sulfotransferase domain-containing protein</fullName>
    </recommendedName>
</protein>
<feature type="transmembrane region" description="Helical" evidence="2">
    <location>
        <begin position="46"/>
        <end position="64"/>
    </location>
</feature>
<dbReference type="AlphaFoldDB" id="A0AAN9BB61"/>
<evidence type="ECO:0000313" key="5">
    <source>
        <dbReference type="Proteomes" id="UP001374579"/>
    </source>
</evidence>
<dbReference type="GO" id="GO:0050659">
    <property type="term" value="F:N-acetylgalactosamine 4-sulfate 6-O-sulfotransferase activity"/>
    <property type="evidence" value="ECO:0007669"/>
    <property type="project" value="TreeGrafter"/>
</dbReference>
<keyword evidence="2" id="KW-1133">Transmembrane helix</keyword>
<feature type="domain" description="Sulfotransferase" evidence="3">
    <location>
        <begin position="438"/>
        <end position="573"/>
    </location>
</feature>
<dbReference type="Gene3D" id="3.40.50.300">
    <property type="entry name" value="P-loop containing nucleotide triphosphate hydrolases"/>
    <property type="match status" value="1"/>
</dbReference>
<evidence type="ECO:0000256" key="1">
    <source>
        <dbReference type="SAM" id="MobiDB-lite"/>
    </source>
</evidence>
<accession>A0AAN9BB61</accession>
<evidence type="ECO:0000313" key="4">
    <source>
        <dbReference type="EMBL" id="KAK7101939.1"/>
    </source>
</evidence>